<keyword evidence="3" id="KW-1185">Reference proteome</keyword>
<protein>
    <submittedName>
        <fullName evidence="2">Uncharacterized protein</fullName>
    </submittedName>
</protein>
<evidence type="ECO:0000313" key="2">
    <source>
        <dbReference type="EMBL" id="GAA1760257.1"/>
    </source>
</evidence>
<dbReference type="EMBL" id="BAAAPN010000046">
    <property type="protein sequence ID" value="GAA1760257.1"/>
    <property type="molecule type" value="Genomic_DNA"/>
</dbReference>
<reference evidence="3" key="1">
    <citation type="journal article" date="2019" name="Int. J. Syst. Evol. Microbiol.">
        <title>The Global Catalogue of Microorganisms (GCM) 10K type strain sequencing project: providing services to taxonomists for standard genome sequencing and annotation.</title>
        <authorList>
            <consortium name="The Broad Institute Genomics Platform"/>
            <consortium name="The Broad Institute Genome Sequencing Center for Infectious Disease"/>
            <person name="Wu L."/>
            <person name="Ma J."/>
        </authorList>
    </citation>
    <scope>NUCLEOTIDE SEQUENCE [LARGE SCALE GENOMIC DNA]</scope>
    <source>
        <strain evidence="3">JCM 15591</strain>
    </source>
</reference>
<evidence type="ECO:0000256" key="1">
    <source>
        <dbReference type="SAM" id="MobiDB-lite"/>
    </source>
</evidence>
<name>A0ABP4WQI1_9MICO</name>
<dbReference type="Proteomes" id="UP001501475">
    <property type="component" value="Unassembled WGS sequence"/>
</dbReference>
<feature type="compositionally biased region" description="Basic residues" evidence="1">
    <location>
        <begin position="30"/>
        <end position="46"/>
    </location>
</feature>
<feature type="region of interest" description="Disordered" evidence="1">
    <location>
        <begin position="1"/>
        <end position="71"/>
    </location>
</feature>
<organism evidence="2 3">
    <name type="scientific">Nostocoides vanveenii</name>
    <dbReference type="NCBI Taxonomy" id="330835"/>
    <lineage>
        <taxon>Bacteria</taxon>
        <taxon>Bacillati</taxon>
        <taxon>Actinomycetota</taxon>
        <taxon>Actinomycetes</taxon>
        <taxon>Micrococcales</taxon>
        <taxon>Intrasporangiaceae</taxon>
        <taxon>Nostocoides</taxon>
    </lineage>
</organism>
<comment type="caution">
    <text evidence="2">The sequence shown here is derived from an EMBL/GenBank/DDBJ whole genome shotgun (WGS) entry which is preliminary data.</text>
</comment>
<feature type="region of interest" description="Disordered" evidence="1">
    <location>
        <begin position="100"/>
        <end position="121"/>
    </location>
</feature>
<sequence>MPSNDNSIATDIESSDEHESDWTNTDPRIKGIRRARRAEAVKRRRAHAQEAAASTEPVAARPRRGSRLNPRQISLRAGLRDRPDAHRLARAVLDLAVAQTEAEARHAQATSKTADPEQTHD</sequence>
<proteinExistence type="predicted"/>
<gene>
    <name evidence="2" type="ORF">GCM10009810_19630</name>
</gene>
<evidence type="ECO:0000313" key="3">
    <source>
        <dbReference type="Proteomes" id="UP001501475"/>
    </source>
</evidence>
<accession>A0ABP4WQI1</accession>